<accession>A0A813JKP4</accession>
<feature type="compositionally biased region" description="Low complexity" evidence="1">
    <location>
        <begin position="124"/>
        <end position="142"/>
    </location>
</feature>
<dbReference type="EMBL" id="CAJNNW010025865">
    <property type="protein sequence ID" value="CAE8680519.1"/>
    <property type="molecule type" value="Genomic_DNA"/>
</dbReference>
<feature type="transmembrane region" description="Helical" evidence="2">
    <location>
        <begin position="220"/>
        <end position="243"/>
    </location>
</feature>
<sequence>MNMELPDSWKGLSDEQLKAELKRRHRISEGEKESLCYVKEGKSKLDGSGDSSEELLGEERPSATSSAAPFRRRARAVKGDGLHTPRGRTRGAGLPSGGSSSRLNTSPHFSLETPPGSRSPSPVNSRDAGSGSNSGSRGVNRGTPQTGSSHPGADATLDEWQFEILNNLPRDTALALVDHIKASDRQRQEAARLATELSQTNSELQKRLRDKGRDTGGRRYFGLTGFFFCCCVLLVSLGLGMALGGIQAVTMRRHAVKGLDLVRSLISSGVDVHRITEADAGGLSVSAGSFGSDFGGQSSDKEFRGRQEHQDLVLIDGKVVRETTVREVMMRQTTTREYDPSEIETMQAENLQMKLQLERLWLDIDDAVHRGQETVCWKV</sequence>
<proteinExistence type="predicted"/>
<dbReference type="Proteomes" id="UP000626109">
    <property type="component" value="Unassembled WGS sequence"/>
</dbReference>
<dbReference type="AlphaFoldDB" id="A0A813JKP4"/>
<keyword evidence="2" id="KW-0812">Transmembrane</keyword>
<organism evidence="3 4">
    <name type="scientific">Polarella glacialis</name>
    <name type="common">Dinoflagellate</name>
    <dbReference type="NCBI Taxonomy" id="89957"/>
    <lineage>
        <taxon>Eukaryota</taxon>
        <taxon>Sar</taxon>
        <taxon>Alveolata</taxon>
        <taxon>Dinophyceae</taxon>
        <taxon>Suessiales</taxon>
        <taxon>Suessiaceae</taxon>
        <taxon>Polarella</taxon>
    </lineage>
</organism>
<name>A0A813JKP4_POLGL</name>
<comment type="caution">
    <text evidence="3">The sequence shown here is derived from an EMBL/GenBank/DDBJ whole genome shotgun (WGS) entry which is preliminary data.</text>
</comment>
<keyword evidence="2" id="KW-0472">Membrane</keyword>
<feature type="region of interest" description="Disordered" evidence="1">
    <location>
        <begin position="40"/>
        <end position="154"/>
    </location>
</feature>
<protein>
    <submittedName>
        <fullName evidence="3">Uncharacterized protein</fullName>
    </submittedName>
</protein>
<reference evidence="3" key="1">
    <citation type="submission" date="2021-02" db="EMBL/GenBank/DDBJ databases">
        <authorList>
            <person name="Dougan E. K."/>
            <person name="Rhodes N."/>
            <person name="Thang M."/>
            <person name="Chan C."/>
        </authorList>
    </citation>
    <scope>NUCLEOTIDE SEQUENCE</scope>
</reference>
<evidence type="ECO:0000256" key="2">
    <source>
        <dbReference type="SAM" id="Phobius"/>
    </source>
</evidence>
<evidence type="ECO:0000313" key="4">
    <source>
        <dbReference type="Proteomes" id="UP000626109"/>
    </source>
</evidence>
<evidence type="ECO:0000256" key="1">
    <source>
        <dbReference type="SAM" id="MobiDB-lite"/>
    </source>
</evidence>
<gene>
    <name evidence="3" type="ORF">PGLA2088_LOCUS21942</name>
</gene>
<keyword evidence="2" id="KW-1133">Transmembrane helix</keyword>
<evidence type="ECO:0000313" key="3">
    <source>
        <dbReference type="EMBL" id="CAE8680519.1"/>
    </source>
</evidence>
<feature type="compositionally biased region" description="Polar residues" evidence="1">
    <location>
        <begin position="97"/>
        <end position="108"/>
    </location>
</feature>